<reference evidence="6" key="2">
    <citation type="submission" date="2023-08" db="EMBL/GenBank/DDBJ databases">
        <title>Nitrogen cycling bacteria in agricultural field soils.</title>
        <authorList>
            <person name="Jang J."/>
        </authorList>
    </citation>
    <scope>NUCLEOTIDE SEQUENCE</scope>
    <source>
        <strain evidence="6">PS3-36</strain>
    </source>
</reference>
<reference evidence="7 8" key="1">
    <citation type="submission" date="2019-03" db="EMBL/GenBank/DDBJ databases">
        <title>Bacillus niacini sp. nov. a Nicotinate-Metabolizing Mesophile Isolated from Soil.</title>
        <authorList>
            <person name="Zhang G."/>
        </authorList>
    </citation>
    <scope>NUCLEOTIDE SEQUENCE [LARGE SCALE GENOMIC DNA]</scope>
    <source>
        <strain evidence="7 8">WN066</strain>
    </source>
</reference>
<dbReference type="InterPro" id="IPR000089">
    <property type="entry name" value="Biotin_lipoyl"/>
</dbReference>
<comment type="function">
    <text evidence="3">The glycine cleavage system catalyzes the degradation of glycine. The H protein shuttles the methylamine group of glycine from the P protein to the T protein.</text>
</comment>
<dbReference type="SUPFAM" id="SSF51230">
    <property type="entry name" value="Single hybrid motif"/>
    <property type="match status" value="1"/>
</dbReference>
<dbReference type="PANTHER" id="PTHR11715">
    <property type="entry name" value="GLYCINE CLEAVAGE SYSTEM H PROTEIN"/>
    <property type="match status" value="1"/>
</dbReference>
<evidence type="ECO:0000313" key="9">
    <source>
        <dbReference type="Proteomes" id="UP001178888"/>
    </source>
</evidence>
<dbReference type="PANTHER" id="PTHR11715:SF3">
    <property type="entry name" value="GLYCINE CLEAVAGE SYSTEM H PROTEIN-RELATED"/>
    <property type="match status" value="1"/>
</dbReference>
<comment type="similarity">
    <text evidence="1 3">Belongs to the GcvH family.</text>
</comment>
<dbReference type="InterPro" id="IPR002930">
    <property type="entry name" value="GCV_H"/>
</dbReference>
<evidence type="ECO:0000256" key="2">
    <source>
        <dbReference type="ARBA" id="ARBA00022823"/>
    </source>
</evidence>
<dbReference type="GO" id="GO:0009249">
    <property type="term" value="P:protein lipoylation"/>
    <property type="evidence" value="ECO:0007669"/>
    <property type="project" value="UniProtKB-UniRule"/>
</dbReference>
<comment type="function">
    <text evidence="3">Is also involved in protein lipoylation via its role as an octanoyl/lipoyl carrier protein intermediate.</text>
</comment>
<dbReference type="NCBIfam" id="NF002270">
    <property type="entry name" value="PRK01202.1"/>
    <property type="match status" value="1"/>
</dbReference>
<evidence type="ECO:0000313" key="8">
    <source>
        <dbReference type="Proteomes" id="UP000295132"/>
    </source>
</evidence>
<evidence type="ECO:0000256" key="3">
    <source>
        <dbReference type="HAMAP-Rule" id="MF_00272"/>
    </source>
</evidence>
<dbReference type="PROSITE" id="PS00189">
    <property type="entry name" value="LIPOYL"/>
    <property type="match status" value="1"/>
</dbReference>
<dbReference type="Proteomes" id="UP001178888">
    <property type="component" value="Unassembled WGS sequence"/>
</dbReference>
<dbReference type="Pfam" id="PF01597">
    <property type="entry name" value="GCV_H"/>
    <property type="match status" value="1"/>
</dbReference>
<name>A0A4R5VRM8_9BACI</name>
<organism evidence="7 8">
    <name type="scientific">Bacillus salipaludis</name>
    <dbReference type="NCBI Taxonomy" id="2547811"/>
    <lineage>
        <taxon>Bacteria</taxon>
        <taxon>Bacillati</taxon>
        <taxon>Bacillota</taxon>
        <taxon>Bacilli</taxon>
        <taxon>Bacillales</taxon>
        <taxon>Bacillaceae</taxon>
        <taxon>Bacillus</taxon>
    </lineage>
</organism>
<protein>
    <recommendedName>
        <fullName evidence="3">Glycine cleavage system H protein</fullName>
    </recommendedName>
    <alternativeName>
        <fullName evidence="3">Octanoyl/lipoyl carrier protein</fullName>
    </alternativeName>
</protein>
<sequence>MTQAIATLLYSKEHEWVLKLDGNRVRIGISDYAQKQLGDIVFVENPQVDDEVTADESMGTIESVKAVSEIFAPVSGTVVRINEELEDAPQTINEHPFSKGWLVEVEMSVPEELESLLNEDEYKAFINEEGEE</sequence>
<dbReference type="EMBL" id="SMYO01000005">
    <property type="protein sequence ID" value="TDK61384.1"/>
    <property type="molecule type" value="Genomic_DNA"/>
</dbReference>
<dbReference type="Proteomes" id="UP000295132">
    <property type="component" value="Unassembled WGS sequence"/>
</dbReference>
<evidence type="ECO:0000256" key="1">
    <source>
        <dbReference type="ARBA" id="ARBA00009249"/>
    </source>
</evidence>
<dbReference type="InterPro" id="IPR017453">
    <property type="entry name" value="GCV_H_sub"/>
</dbReference>
<feature type="modified residue" description="N6-lipoyllysine" evidence="3 4">
    <location>
        <position position="65"/>
    </location>
</feature>
<dbReference type="PROSITE" id="PS50968">
    <property type="entry name" value="BIOTINYL_LIPOYL"/>
    <property type="match status" value="1"/>
</dbReference>
<dbReference type="HAMAP" id="MF_00272">
    <property type="entry name" value="GcvH"/>
    <property type="match status" value="1"/>
</dbReference>
<dbReference type="InterPro" id="IPR011053">
    <property type="entry name" value="Single_hybrid_motif"/>
</dbReference>
<comment type="subunit">
    <text evidence="3">The glycine cleavage system is composed of four proteins: P, T, L and H.</text>
</comment>
<proteinExistence type="inferred from homology"/>
<dbReference type="InterPro" id="IPR033753">
    <property type="entry name" value="GCV_H/Fam206"/>
</dbReference>
<comment type="cofactor">
    <cofactor evidence="3">
        <name>(R)-lipoate</name>
        <dbReference type="ChEBI" id="CHEBI:83088"/>
    </cofactor>
    <text evidence="3">Binds 1 lipoyl cofactor covalently.</text>
</comment>
<evidence type="ECO:0000259" key="5">
    <source>
        <dbReference type="PROSITE" id="PS50968"/>
    </source>
</evidence>
<dbReference type="NCBIfam" id="TIGR00527">
    <property type="entry name" value="gcvH"/>
    <property type="match status" value="1"/>
</dbReference>
<gene>
    <name evidence="3 7" type="primary">gcvH</name>
    <name evidence="7" type="ORF">E2K98_10810</name>
    <name evidence="6" type="ORF">RCG21_27340</name>
</gene>
<dbReference type="GO" id="GO:0005960">
    <property type="term" value="C:glycine cleavage complex"/>
    <property type="evidence" value="ECO:0007669"/>
    <property type="project" value="InterPro"/>
</dbReference>
<accession>A0A4R5VRM8</accession>
<dbReference type="AlphaFoldDB" id="A0A4R5VRM8"/>
<dbReference type="EMBL" id="JAVGVR010000001">
    <property type="protein sequence ID" value="MDQ6600013.1"/>
    <property type="molecule type" value="Genomic_DNA"/>
</dbReference>
<keyword evidence="9" id="KW-1185">Reference proteome</keyword>
<evidence type="ECO:0000313" key="7">
    <source>
        <dbReference type="EMBL" id="TDK61384.1"/>
    </source>
</evidence>
<keyword evidence="2 3" id="KW-0450">Lipoyl</keyword>
<evidence type="ECO:0000313" key="6">
    <source>
        <dbReference type="EMBL" id="MDQ6600013.1"/>
    </source>
</evidence>
<dbReference type="CDD" id="cd06848">
    <property type="entry name" value="GCS_H"/>
    <property type="match status" value="1"/>
</dbReference>
<dbReference type="GO" id="GO:0005829">
    <property type="term" value="C:cytosol"/>
    <property type="evidence" value="ECO:0007669"/>
    <property type="project" value="TreeGrafter"/>
</dbReference>
<evidence type="ECO:0000256" key="4">
    <source>
        <dbReference type="PIRSR" id="PIRSR617453-50"/>
    </source>
</evidence>
<dbReference type="InterPro" id="IPR003016">
    <property type="entry name" value="2-oxoA_DH_lipoyl-BS"/>
</dbReference>
<comment type="caution">
    <text evidence="7">The sequence shown here is derived from an EMBL/GenBank/DDBJ whole genome shotgun (WGS) entry which is preliminary data.</text>
</comment>
<feature type="domain" description="Lipoyl-binding" evidence="5">
    <location>
        <begin position="24"/>
        <end position="106"/>
    </location>
</feature>
<dbReference type="Gene3D" id="2.40.50.100">
    <property type="match status" value="1"/>
</dbReference>
<dbReference type="RefSeq" id="WP_026572110.1">
    <property type="nucleotide sequence ID" value="NZ_JARMCE010000036.1"/>
</dbReference>
<dbReference type="GO" id="GO:0019464">
    <property type="term" value="P:glycine decarboxylation via glycine cleavage system"/>
    <property type="evidence" value="ECO:0007669"/>
    <property type="project" value="UniProtKB-UniRule"/>
</dbReference>